<accession>A0AAE1I6A8</accession>
<evidence type="ECO:0000256" key="7">
    <source>
        <dbReference type="SAM" id="MobiDB-lite"/>
    </source>
</evidence>
<dbReference type="GeneID" id="87924902"/>
<dbReference type="GO" id="GO:0022857">
    <property type="term" value="F:transmembrane transporter activity"/>
    <property type="evidence" value="ECO:0007669"/>
    <property type="project" value="InterPro"/>
</dbReference>
<dbReference type="PANTHER" id="PTHR23501:SF12">
    <property type="entry name" value="MAJOR FACILITATOR SUPERFAMILY (MFS) PROFILE DOMAIN-CONTAINING PROTEIN-RELATED"/>
    <property type="match status" value="1"/>
</dbReference>
<dbReference type="FunFam" id="1.20.1250.20:FF:000429">
    <property type="entry name" value="MFS drug efflux transporter, putative"/>
    <property type="match status" value="1"/>
</dbReference>
<dbReference type="PROSITE" id="PS50850">
    <property type="entry name" value="MFS"/>
    <property type="match status" value="1"/>
</dbReference>
<feature type="transmembrane region" description="Helical" evidence="8">
    <location>
        <begin position="119"/>
        <end position="139"/>
    </location>
</feature>
<feature type="transmembrane region" description="Helical" evidence="8">
    <location>
        <begin position="477"/>
        <end position="500"/>
    </location>
</feature>
<keyword evidence="6 8" id="KW-0472">Membrane</keyword>
<comment type="caution">
    <text evidence="10">The sequence shown here is derived from an EMBL/GenBank/DDBJ whole genome shotgun (WGS) entry which is preliminary data.</text>
</comment>
<feature type="transmembrane region" description="Helical" evidence="8">
    <location>
        <begin position="556"/>
        <end position="574"/>
    </location>
</feature>
<reference evidence="10" key="1">
    <citation type="submission" date="2023-11" db="EMBL/GenBank/DDBJ databases">
        <title>The genome sequences of three competitors of mushroom-forming fungi.</title>
        <authorList>
            <person name="Beijen E."/>
            <person name="Ohm R.A."/>
        </authorList>
    </citation>
    <scope>NUCLEOTIDE SEQUENCE</scope>
    <source>
        <strain evidence="10">CBS 100526</strain>
    </source>
</reference>
<feature type="transmembrane region" description="Helical" evidence="8">
    <location>
        <begin position="348"/>
        <end position="368"/>
    </location>
</feature>
<dbReference type="InterPro" id="IPR036259">
    <property type="entry name" value="MFS_trans_sf"/>
</dbReference>
<dbReference type="Proteomes" id="UP001273209">
    <property type="component" value="Unassembled WGS sequence"/>
</dbReference>
<feature type="domain" description="Major facilitator superfamily (MFS) profile" evidence="9">
    <location>
        <begin position="82"/>
        <end position="579"/>
    </location>
</feature>
<dbReference type="InterPro" id="IPR011701">
    <property type="entry name" value="MFS"/>
</dbReference>
<evidence type="ECO:0000256" key="3">
    <source>
        <dbReference type="ARBA" id="ARBA00022448"/>
    </source>
</evidence>
<feature type="region of interest" description="Disordered" evidence="7">
    <location>
        <begin position="1"/>
        <end position="65"/>
    </location>
</feature>
<evidence type="ECO:0000256" key="5">
    <source>
        <dbReference type="ARBA" id="ARBA00022989"/>
    </source>
</evidence>
<dbReference type="EMBL" id="JAWRVG010000062">
    <property type="protein sequence ID" value="KAK4062494.1"/>
    <property type="molecule type" value="Genomic_DNA"/>
</dbReference>
<evidence type="ECO:0000256" key="1">
    <source>
        <dbReference type="ARBA" id="ARBA00004141"/>
    </source>
</evidence>
<evidence type="ECO:0000259" key="9">
    <source>
        <dbReference type="PROSITE" id="PS50850"/>
    </source>
</evidence>
<keyword evidence="4 8" id="KW-0812">Transmembrane</keyword>
<feature type="compositionally biased region" description="Low complexity" evidence="7">
    <location>
        <begin position="7"/>
        <end position="20"/>
    </location>
</feature>
<name>A0AAE1I6A8_9HYPO</name>
<evidence type="ECO:0000256" key="4">
    <source>
        <dbReference type="ARBA" id="ARBA00022692"/>
    </source>
</evidence>
<comment type="subcellular location">
    <subcellularLocation>
        <location evidence="1">Membrane</location>
        <topology evidence="1">Multi-pass membrane protein</topology>
    </subcellularLocation>
</comment>
<evidence type="ECO:0000313" key="10">
    <source>
        <dbReference type="EMBL" id="KAK4062494.1"/>
    </source>
</evidence>
<evidence type="ECO:0000256" key="6">
    <source>
        <dbReference type="ARBA" id="ARBA00023136"/>
    </source>
</evidence>
<keyword evidence="11" id="KW-1185">Reference proteome</keyword>
<feature type="transmembrane region" description="Helical" evidence="8">
    <location>
        <begin position="307"/>
        <end position="327"/>
    </location>
</feature>
<feature type="transmembrane region" description="Helical" evidence="8">
    <location>
        <begin position="79"/>
        <end position="99"/>
    </location>
</feature>
<keyword evidence="5 8" id="KW-1133">Transmembrane helix</keyword>
<feature type="transmembrane region" description="Helical" evidence="8">
    <location>
        <begin position="443"/>
        <end position="465"/>
    </location>
</feature>
<feature type="transmembrane region" description="Helical" evidence="8">
    <location>
        <begin position="172"/>
        <end position="193"/>
    </location>
</feature>
<dbReference type="RefSeq" id="XP_062751088.1">
    <property type="nucleotide sequence ID" value="XM_062904997.1"/>
</dbReference>
<feature type="transmembrane region" description="Helical" evidence="8">
    <location>
        <begin position="146"/>
        <end position="166"/>
    </location>
</feature>
<comment type="similarity">
    <text evidence="2">Belongs to the major facilitator superfamily. TCR/Tet family.</text>
</comment>
<protein>
    <recommendedName>
        <fullName evidence="9">Major facilitator superfamily (MFS) profile domain-containing protein</fullName>
    </recommendedName>
</protein>
<feature type="transmembrane region" description="Helical" evidence="8">
    <location>
        <begin position="412"/>
        <end position="431"/>
    </location>
</feature>
<feature type="transmembrane region" description="Helical" evidence="8">
    <location>
        <begin position="388"/>
        <end position="405"/>
    </location>
</feature>
<evidence type="ECO:0000256" key="8">
    <source>
        <dbReference type="SAM" id="Phobius"/>
    </source>
</evidence>
<dbReference type="AlphaFoldDB" id="A0AAE1I6A8"/>
<keyword evidence="3" id="KW-0813">Transport</keyword>
<evidence type="ECO:0000313" key="11">
    <source>
        <dbReference type="Proteomes" id="UP001273209"/>
    </source>
</evidence>
<proteinExistence type="inferred from homology"/>
<evidence type="ECO:0000256" key="2">
    <source>
        <dbReference type="ARBA" id="ARBA00007520"/>
    </source>
</evidence>
<dbReference type="Pfam" id="PF07690">
    <property type="entry name" value="MFS_1"/>
    <property type="match status" value="1"/>
</dbReference>
<dbReference type="GO" id="GO:0005886">
    <property type="term" value="C:plasma membrane"/>
    <property type="evidence" value="ECO:0007669"/>
    <property type="project" value="TreeGrafter"/>
</dbReference>
<feature type="transmembrane region" description="Helical" evidence="8">
    <location>
        <begin position="236"/>
        <end position="255"/>
    </location>
</feature>
<dbReference type="InterPro" id="IPR020846">
    <property type="entry name" value="MFS_dom"/>
</dbReference>
<sequence length="587" mass="62950">MAASTKTTPLPLSSDSDLTSKQVDVSREYEAGQEQHSSATEPIHNASGLPHDLEKDTTAPSTTSPEQVATVRNYSGFRWFLVCFSLYSCAFLFGLDGTIVADIQAPVIEAFGAVEKLSWLGVGFPLGSVASILCIGRAFGDFDVKWVFIVSMVMFEAGSALCGGAPSMNAMIIGRIWAGAGGAGTYLGVLNIISINTSLQERPLYMSLCGLINGVGFVLGPIIGGAFANSSATWRWAFYINILIFAVCSPVYVFILEPFDPQPGKTWSNKVKNIDWIGVVLNAAIYACLVLPATFGGTQWAWGDGRTIAMFVVLGVILVAFAIQQTFSIFTTPERRIFPIDFLRSRTMVLLFIVTSAASTSLFIPMYYIPLFFGFVHGDSNIEAAVRLLPLIAITIFATMVNGALMPRFGYYMPWYFVSGILLILGGSLLYSMEHTTTPNSTIYGLSVLVGFGAGFAQQVAFTVAQSKTGVNRIADAVGFISIAQLGGMLIALTITGAVFQNVGFQLVSDALHGLGFSAKDIHAALAGAKSTILTSVTQEVRERVVEGIVKAISDAYILVVVAGALMLISACFMKREKYMEIGTNAQ</sequence>
<dbReference type="PANTHER" id="PTHR23501">
    <property type="entry name" value="MAJOR FACILITATOR SUPERFAMILY"/>
    <property type="match status" value="1"/>
</dbReference>
<organism evidence="10 11">
    <name type="scientific">Trichoderma aggressivum f. europaeum</name>
    <dbReference type="NCBI Taxonomy" id="173218"/>
    <lineage>
        <taxon>Eukaryota</taxon>
        <taxon>Fungi</taxon>
        <taxon>Dikarya</taxon>
        <taxon>Ascomycota</taxon>
        <taxon>Pezizomycotina</taxon>
        <taxon>Sordariomycetes</taxon>
        <taxon>Hypocreomycetidae</taxon>
        <taxon>Hypocreales</taxon>
        <taxon>Hypocreaceae</taxon>
        <taxon>Trichoderma</taxon>
    </lineage>
</organism>
<gene>
    <name evidence="10" type="ORF">Triagg1_9980</name>
</gene>
<feature type="transmembrane region" description="Helical" evidence="8">
    <location>
        <begin position="276"/>
        <end position="295"/>
    </location>
</feature>
<feature type="transmembrane region" description="Helical" evidence="8">
    <location>
        <begin position="205"/>
        <end position="224"/>
    </location>
</feature>
<dbReference type="Gene3D" id="1.20.1250.20">
    <property type="entry name" value="MFS general substrate transporter like domains"/>
    <property type="match status" value="1"/>
</dbReference>
<dbReference type="SUPFAM" id="SSF103473">
    <property type="entry name" value="MFS general substrate transporter"/>
    <property type="match status" value="1"/>
</dbReference>